<gene>
    <name evidence="1" type="ORF">HCBG_05387</name>
</gene>
<organism evidence="1 2">
    <name type="scientific">Ajellomyces capsulatus (strain G186AR / H82 / ATCC MYA-2454 / RMSCC 2432)</name>
    <name type="common">Darling's disease fungus</name>
    <name type="synonym">Histoplasma capsulatum</name>
    <dbReference type="NCBI Taxonomy" id="447093"/>
    <lineage>
        <taxon>Eukaryota</taxon>
        <taxon>Fungi</taxon>
        <taxon>Dikarya</taxon>
        <taxon>Ascomycota</taxon>
        <taxon>Pezizomycotina</taxon>
        <taxon>Eurotiomycetes</taxon>
        <taxon>Eurotiomycetidae</taxon>
        <taxon>Onygenales</taxon>
        <taxon>Ajellomycetaceae</taxon>
        <taxon>Histoplasma</taxon>
    </lineage>
</organism>
<dbReference type="RefSeq" id="XP_045286552.1">
    <property type="nucleotide sequence ID" value="XM_045432436.1"/>
</dbReference>
<keyword evidence="2" id="KW-1185">Reference proteome</keyword>
<dbReference type="AlphaFoldDB" id="C0NQV7"/>
<dbReference type="GeneID" id="69038403"/>
<evidence type="ECO:0000313" key="1">
    <source>
        <dbReference type="EMBL" id="EEH06071.1"/>
    </source>
</evidence>
<sequence length="122" mass="14111">MTTNAAIIEYFCGRSRMISLYWQNLQPLYADFDPYLQSAAIRSLEVAPPTTTLWECPRRRLLLSRFGVFDAVGRTWKDKLRFQMRSASSQMCRHLYMSKQRSLQTRAAVLGESDVKVVEVSP</sequence>
<reference evidence="1" key="1">
    <citation type="submission" date="2009-02" db="EMBL/GenBank/DDBJ databases">
        <title>The Genome Sequence of Ajellomyces capsulatus strain G186AR.</title>
        <authorList>
            <consortium name="The Broad Institute Genome Sequencing Platform"/>
            <person name="Champion M."/>
            <person name="Cuomo C."/>
            <person name="Ma L.-J."/>
            <person name="Henn M.R."/>
            <person name="Sil A."/>
            <person name="Goldman B."/>
            <person name="Young S.K."/>
            <person name="Kodira C.D."/>
            <person name="Zeng Q."/>
            <person name="Koehrsen M."/>
            <person name="Alvarado L."/>
            <person name="Berlin A."/>
            <person name="Borenstein D."/>
            <person name="Chen Z."/>
            <person name="Engels R."/>
            <person name="Freedman E."/>
            <person name="Gellesch M."/>
            <person name="Goldberg J."/>
            <person name="Griggs A."/>
            <person name="Gujja S."/>
            <person name="Heiman D."/>
            <person name="Hepburn T."/>
            <person name="Howarth C."/>
            <person name="Jen D."/>
            <person name="Larson L."/>
            <person name="Lewis B."/>
            <person name="Mehta T."/>
            <person name="Park D."/>
            <person name="Pearson M."/>
            <person name="Roberts A."/>
            <person name="Saif S."/>
            <person name="Shea T."/>
            <person name="Shenoy N."/>
            <person name="Sisk P."/>
            <person name="Stolte C."/>
            <person name="Sykes S."/>
            <person name="Walk T."/>
            <person name="White J."/>
            <person name="Yandava C."/>
            <person name="Klein B."/>
            <person name="McEwen J.G."/>
            <person name="Puccia R."/>
            <person name="Goldman G.H."/>
            <person name="Felipe M.S."/>
            <person name="Nino-Vega G."/>
            <person name="San-Blas G."/>
            <person name="Taylor J."/>
            <person name="Mendoza L."/>
            <person name="Galagan J."/>
            <person name="Nusbaum C."/>
            <person name="Birren B."/>
        </authorList>
    </citation>
    <scope>NUCLEOTIDE SEQUENCE</scope>
    <source>
        <strain evidence="1">G186AR</strain>
    </source>
</reference>
<proteinExistence type="predicted"/>
<evidence type="ECO:0000313" key="2">
    <source>
        <dbReference type="Proteomes" id="UP000001631"/>
    </source>
</evidence>
<dbReference type="HOGENOM" id="CLU_2026050_0_0_1"/>
<protein>
    <submittedName>
        <fullName evidence="1">Uncharacterized protein</fullName>
    </submittedName>
</protein>
<dbReference type="Proteomes" id="UP000001631">
    <property type="component" value="Unassembled WGS sequence"/>
</dbReference>
<dbReference type="EMBL" id="GG663369">
    <property type="protein sequence ID" value="EEH06071.1"/>
    <property type="molecule type" value="Genomic_DNA"/>
</dbReference>
<dbReference type="VEuPathDB" id="FungiDB:I7I50_03886"/>
<dbReference type="InParanoid" id="C0NQV7"/>
<accession>C0NQV7</accession>
<name>C0NQV7_AJECG</name>